<comment type="caution">
    <text evidence="1">The sequence shown here is derived from an EMBL/GenBank/DDBJ whole genome shotgun (WGS) entry which is preliminary data.</text>
</comment>
<dbReference type="Proteomes" id="UP001054945">
    <property type="component" value="Unassembled WGS sequence"/>
</dbReference>
<protein>
    <submittedName>
        <fullName evidence="1">Uncharacterized protein</fullName>
    </submittedName>
</protein>
<gene>
    <name evidence="1" type="ORF">CEXT_744871</name>
</gene>
<dbReference type="EMBL" id="BPLR01010178">
    <property type="protein sequence ID" value="GIY37513.1"/>
    <property type="molecule type" value="Genomic_DNA"/>
</dbReference>
<evidence type="ECO:0000313" key="1">
    <source>
        <dbReference type="EMBL" id="GIY37513.1"/>
    </source>
</evidence>
<organism evidence="1 2">
    <name type="scientific">Caerostris extrusa</name>
    <name type="common">Bark spider</name>
    <name type="synonym">Caerostris bankana</name>
    <dbReference type="NCBI Taxonomy" id="172846"/>
    <lineage>
        <taxon>Eukaryota</taxon>
        <taxon>Metazoa</taxon>
        <taxon>Ecdysozoa</taxon>
        <taxon>Arthropoda</taxon>
        <taxon>Chelicerata</taxon>
        <taxon>Arachnida</taxon>
        <taxon>Araneae</taxon>
        <taxon>Araneomorphae</taxon>
        <taxon>Entelegynae</taxon>
        <taxon>Araneoidea</taxon>
        <taxon>Araneidae</taxon>
        <taxon>Caerostris</taxon>
    </lineage>
</organism>
<keyword evidence="2" id="KW-1185">Reference proteome</keyword>
<dbReference type="AlphaFoldDB" id="A0AAV4ST18"/>
<accession>A0AAV4ST18</accession>
<sequence length="110" mass="12805">MKSLSSGNLVYEKRPCPLSYTLMRGSNRTSPQMSPLPAVFPTCVKRIIISFPPRLPLIPRNTRLRSQDRQKCVSDIYIIYKLLTDIQDIHQEMAQHHLVLRCTISWKGYF</sequence>
<name>A0AAV4ST18_CAEEX</name>
<proteinExistence type="predicted"/>
<reference evidence="1 2" key="1">
    <citation type="submission" date="2021-06" db="EMBL/GenBank/DDBJ databases">
        <title>Caerostris extrusa draft genome.</title>
        <authorList>
            <person name="Kono N."/>
            <person name="Arakawa K."/>
        </authorList>
    </citation>
    <scope>NUCLEOTIDE SEQUENCE [LARGE SCALE GENOMIC DNA]</scope>
</reference>
<evidence type="ECO:0000313" key="2">
    <source>
        <dbReference type="Proteomes" id="UP001054945"/>
    </source>
</evidence>